<evidence type="ECO:0000313" key="2">
    <source>
        <dbReference type="Proteomes" id="UP000265836"/>
    </source>
</evidence>
<dbReference type="Proteomes" id="UP000265836">
    <property type="component" value="Unassembled WGS sequence"/>
</dbReference>
<reference evidence="1 2" key="1">
    <citation type="submission" date="2018-08" db="EMBL/GenBank/DDBJ databases">
        <title>Genome sequencing of rice bacterial endophytes.</title>
        <authorList>
            <person name="Venturi V."/>
        </authorList>
    </citation>
    <scope>NUCLEOTIDE SEQUENCE [LARGE SCALE GENOMIC DNA]</scope>
    <source>
        <strain evidence="1 2">E1205</strain>
    </source>
</reference>
<comment type="caution">
    <text evidence="1">The sequence shown here is derived from an EMBL/GenBank/DDBJ whole genome shotgun (WGS) entry which is preliminary data.</text>
</comment>
<dbReference type="AlphaFoldDB" id="A0A397MHI6"/>
<protein>
    <submittedName>
        <fullName evidence="1">Uncharacterized protein</fullName>
    </submittedName>
</protein>
<dbReference type="EMBL" id="QXDA01000004">
    <property type="protein sequence ID" value="RIA22237.1"/>
    <property type="molecule type" value="Genomic_DNA"/>
</dbReference>
<sequence length="262" mass="30649">MRFYNFAWLHLKFTKEAGFNKENFGHPEQATKDIEKFMRKLSEREESRIAHEILKLFHKRAVHPAHLTWMKQSRAMKWVKGKLPQFDQQEIQRLPNAVGFIAIQSIFDYMDAGITAKIAHLNELKAQWDQNLKADRHLKWLDDKEHGKERRELAWTVLCEKYPGRFNVVRPPSKYQDFLEILDQLAEAKEGVSKENFAKSLKGKVPKLKTANKGRKAKNLDILLENHTRLKKLANHWGVPGCVAMDRLISEAYEGEFGKEED</sequence>
<name>A0A397MHI6_ECTOL</name>
<proteinExistence type="predicted"/>
<organism evidence="1 2">
    <name type="scientific">Ectopseudomonas oleovorans</name>
    <name type="common">Pseudomonas oleovorans</name>
    <dbReference type="NCBI Taxonomy" id="301"/>
    <lineage>
        <taxon>Bacteria</taxon>
        <taxon>Pseudomonadati</taxon>
        <taxon>Pseudomonadota</taxon>
        <taxon>Gammaproteobacteria</taxon>
        <taxon>Pseudomonadales</taxon>
        <taxon>Pseudomonadaceae</taxon>
        <taxon>Ectopseudomonas</taxon>
    </lineage>
</organism>
<evidence type="ECO:0000313" key="1">
    <source>
        <dbReference type="EMBL" id="RIA22237.1"/>
    </source>
</evidence>
<accession>A0A397MHI6</accession>
<gene>
    <name evidence="1" type="ORF">DFO61_2911</name>
</gene>